<keyword evidence="5 8" id="KW-0998">Cell outer membrane</keyword>
<dbReference type="InterPro" id="IPR006664">
    <property type="entry name" value="OMP_bac"/>
</dbReference>
<dbReference type="EMBL" id="AP023423">
    <property type="protein sequence ID" value="BCK88002.1"/>
    <property type="molecule type" value="Genomic_DNA"/>
</dbReference>
<dbReference type="RefSeq" id="WP_237246552.1">
    <property type="nucleotide sequence ID" value="NZ_AP023423.1"/>
</dbReference>
<evidence type="ECO:0000256" key="4">
    <source>
        <dbReference type="ARBA" id="ARBA00023139"/>
    </source>
</evidence>
<evidence type="ECO:0000259" key="10">
    <source>
        <dbReference type="PROSITE" id="PS51123"/>
    </source>
</evidence>
<dbReference type="GO" id="GO:0051301">
    <property type="term" value="P:cell division"/>
    <property type="evidence" value="ECO:0007669"/>
    <property type="project" value="UniProtKB-UniRule"/>
</dbReference>
<keyword evidence="2 8" id="KW-0732">Signal</keyword>
<evidence type="ECO:0000256" key="1">
    <source>
        <dbReference type="ARBA" id="ARBA00022618"/>
    </source>
</evidence>
<dbReference type="GO" id="GO:0009279">
    <property type="term" value="C:cell outer membrane"/>
    <property type="evidence" value="ECO:0007669"/>
    <property type="project" value="UniProtKB-SubCell"/>
</dbReference>
<evidence type="ECO:0000256" key="7">
    <source>
        <dbReference type="ARBA" id="ARBA00023306"/>
    </source>
</evidence>
<dbReference type="InterPro" id="IPR050330">
    <property type="entry name" value="Bact_OuterMem_StrucFunc"/>
</dbReference>
<evidence type="ECO:0000256" key="9">
    <source>
        <dbReference type="SAM" id="SignalP"/>
    </source>
</evidence>
<feature type="signal peptide" evidence="9">
    <location>
        <begin position="1"/>
        <end position="22"/>
    </location>
</feature>
<evidence type="ECO:0000256" key="2">
    <source>
        <dbReference type="ARBA" id="ARBA00022729"/>
    </source>
</evidence>
<dbReference type="InterPro" id="IPR006665">
    <property type="entry name" value="OmpA-like"/>
</dbReference>
<accession>A0AAN1XAL9</accession>
<feature type="domain" description="OmpA-like" evidence="10">
    <location>
        <begin position="53"/>
        <end position="169"/>
    </location>
</feature>
<dbReference type="HAMAP" id="MF_02204">
    <property type="entry name" value="Pal"/>
    <property type="match status" value="1"/>
</dbReference>
<dbReference type="PROSITE" id="PS51257">
    <property type="entry name" value="PROKAR_LIPOPROTEIN"/>
    <property type="match status" value="1"/>
</dbReference>
<dbReference type="SUPFAM" id="SSF103088">
    <property type="entry name" value="OmpA-like"/>
    <property type="match status" value="1"/>
</dbReference>
<dbReference type="InterPro" id="IPR039001">
    <property type="entry name" value="Pal"/>
</dbReference>
<evidence type="ECO:0000313" key="11">
    <source>
        <dbReference type="EMBL" id="BCK88002.1"/>
    </source>
</evidence>
<evidence type="ECO:0000256" key="6">
    <source>
        <dbReference type="ARBA" id="ARBA00023288"/>
    </source>
</evidence>
<reference evidence="11 12" key="1">
    <citation type="journal article" date="2022" name="Int. J. Syst. Evol. Microbiol.">
        <title>&lt;i&gt;Sideroxyarcus emersonii&lt;/i&gt; gen. nov. sp. nov., a neutrophilic, microaerobic iron- and thiosulfate-oxidizing bacterium isolated from iron-rich wetland sediment.</title>
        <authorList>
            <person name="Kato S."/>
            <person name="Itoh T."/>
            <person name="Iino T."/>
            <person name="Ohkuma M."/>
        </authorList>
    </citation>
    <scope>NUCLEOTIDE SEQUENCE [LARGE SCALE GENOMIC DNA]</scope>
    <source>
        <strain evidence="11 12">MIZ01</strain>
    </source>
</reference>
<dbReference type="NCBIfam" id="TIGR02802">
    <property type="entry name" value="Pal_lipo"/>
    <property type="match status" value="1"/>
</dbReference>
<dbReference type="Gene3D" id="3.30.1330.60">
    <property type="entry name" value="OmpA-like domain"/>
    <property type="match status" value="1"/>
</dbReference>
<dbReference type="Pfam" id="PF00691">
    <property type="entry name" value="OmpA"/>
    <property type="match status" value="1"/>
</dbReference>
<keyword evidence="7 8" id="KW-0131">Cell cycle</keyword>
<dbReference type="Proteomes" id="UP001320326">
    <property type="component" value="Chromosome"/>
</dbReference>
<protein>
    <recommendedName>
        <fullName evidence="8">Peptidoglycan-associated lipoprotein</fullName>
        <shortName evidence="8">PAL</shortName>
    </recommendedName>
</protein>
<evidence type="ECO:0000256" key="8">
    <source>
        <dbReference type="HAMAP-Rule" id="MF_02204"/>
    </source>
</evidence>
<dbReference type="CDD" id="cd07185">
    <property type="entry name" value="OmpA_C-like"/>
    <property type="match status" value="1"/>
</dbReference>
<keyword evidence="4 8" id="KW-0564">Palmitate</keyword>
<dbReference type="KEGG" id="seme:MIZ01_1800"/>
<sequence length="169" mass="18679">MKKIAVVLAALLIAACSSTQKADTTQAAQTSNKADNTKTVSLSAAEVAANKLAAEQQALQQDSVYFDFDKYAVKPDYQNAIQKQADFIKEHKNDVVTLEGNADERGSEKYNLALGSKRANAVKHRLLSLGVPAGQIRMVSYGKTKPRLQCHEEKCWKENRRVDFAHKLN</sequence>
<evidence type="ECO:0000313" key="12">
    <source>
        <dbReference type="Proteomes" id="UP001320326"/>
    </source>
</evidence>
<dbReference type="PRINTS" id="PR01021">
    <property type="entry name" value="OMPADOMAIN"/>
</dbReference>
<gene>
    <name evidence="8" type="primary">pal</name>
    <name evidence="11" type="ORF">MIZ01_1800</name>
</gene>
<keyword evidence="6 8" id="KW-0449">Lipoprotein</keyword>
<evidence type="ECO:0000256" key="3">
    <source>
        <dbReference type="ARBA" id="ARBA00023136"/>
    </source>
</evidence>
<dbReference type="InterPro" id="IPR014169">
    <property type="entry name" value="Pal_lipo_C"/>
</dbReference>
<feature type="chain" id="PRO_5043049959" description="Peptidoglycan-associated lipoprotein" evidence="9">
    <location>
        <begin position="23"/>
        <end position="169"/>
    </location>
</feature>
<evidence type="ECO:0000256" key="5">
    <source>
        <dbReference type="ARBA" id="ARBA00023237"/>
    </source>
</evidence>
<comment type="subcellular location">
    <subcellularLocation>
        <location evidence="8">Cell outer membrane</location>
        <topology evidence="8">Lipid-anchor</topology>
    </subcellularLocation>
</comment>
<name>A0AAN1XAL9_9PROT</name>
<proteinExistence type="inferred from homology"/>
<dbReference type="PANTHER" id="PTHR30329">
    <property type="entry name" value="STATOR ELEMENT OF FLAGELLAR MOTOR COMPLEX"/>
    <property type="match status" value="1"/>
</dbReference>
<dbReference type="PROSITE" id="PS51123">
    <property type="entry name" value="OMPA_2"/>
    <property type="match status" value="1"/>
</dbReference>
<comment type="subunit">
    <text evidence="8">The Tol-Pal system is composed of five core proteins: the inner membrane proteins TolA, TolQ and TolR, the periplasmic protein TolB and the outer membrane protein Pal. They form a network linking the inner and outer membranes and the peptidoglycan layer.</text>
</comment>
<organism evidence="11 12">
    <name type="scientific">Sideroxyarcus emersonii</name>
    <dbReference type="NCBI Taxonomy" id="2764705"/>
    <lineage>
        <taxon>Bacteria</taxon>
        <taxon>Pseudomonadati</taxon>
        <taxon>Pseudomonadota</taxon>
        <taxon>Betaproteobacteria</taxon>
        <taxon>Nitrosomonadales</taxon>
        <taxon>Gallionellaceae</taxon>
        <taxon>Sideroxyarcus</taxon>
    </lineage>
</organism>
<dbReference type="PANTHER" id="PTHR30329:SF21">
    <property type="entry name" value="LIPOPROTEIN YIAD-RELATED"/>
    <property type="match status" value="1"/>
</dbReference>
<comment type="function">
    <text evidence="8">Part of the Tol-Pal system, which plays a role in outer membrane invagination during cell division and is important for maintaining outer membrane integrity.</text>
</comment>
<dbReference type="InterPro" id="IPR036737">
    <property type="entry name" value="OmpA-like_sf"/>
</dbReference>
<keyword evidence="3 8" id="KW-0472">Membrane</keyword>
<keyword evidence="12" id="KW-1185">Reference proteome</keyword>
<dbReference type="AlphaFoldDB" id="A0AAN1XAL9"/>
<keyword evidence="1 8" id="KW-0132">Cell division</keyword>
<comment type="similarity">
    <text evidence="8">Belongs to the Pal lipoprotein family.</text>
</comment>